<comment type="caution">
    <text evidence="5">The sequence shown here is derived from an EMBL/GenBank/DDBJ whole genome shotgun (WGS) entry which is preliminary data.</text>
</comment>
<keyword evidence="3" id="KW-0464">Manganese</keyword>
<dbReference type="Gene3D" id="3.60.21.10">
    <property type="match status" value="1"/>
</dbReference>
<accession>A0AAD4HCZ3</accession>
<keyword evidence="1" id="KW-0479">Metal-binding</keyword>
<dbReference type="InterPro" id="IPR029052">
    <property type="entry name" value="Metallo-depent_PP-like"/>
</dbReference>
<comment type="catalytic activity">
    <reaction evidence="4">
        <text>O-phospho-L-threonyl-[protein] + H2O = L-threonyl-[protein] + phosphate</text>
        <dbReference type="Rhea" id="RHEA:47004"/>
        <dbReference type="Rhea" id="RHEA-COMP:11060"/>
        <dbReference type="Rhea" id="RHEA-COMP:11605"/>
        <dbReference type="ChEBI" id="CHEBI:15377"/>
        <dbReference type="ChEBI" id="CHEBI:30013"/>
        <dbReference type="ChEBI" id="CHEBI:43474"/>
        <dbReference type="ChEBI" id="CHEBI:61977"/>
        <dbReference type="EC" id="3.1.3.16"/>
    </reaction>
</comment>
<dbReference type="SUPFAM" id="SSF56300">
    <property type="entry name" value="Metallo-dependent phosphatases"/>
    <property type="match status" value="1"/>
</dbReference>
<evidence type="ECO:0000313" key="5">
    <source>
        <dbReference type="EMBL" id="KAG1889748.1"/>
    </source>
</evidence>
<dbReference type="PANTHER" id="PTHR45619">
    <property type="entry name" value="SERINE/THREONINE-PROTEIN PHOSPHATASE PP2A-RELATED"/>
    <property type="match status" value="1"/>
</dbReference>
<name>A0AAD4HCZ3_9AGAM</name>
<keyword evidence="2" id="KW-0378">Hydrolase</keyword>
<dbReference type="InterPro" id="IPR006186">
    <property type="entry name" value="Ser/Thr-sp_prot-phosphatase"/>
</dbReference>
<sequence>ELFHIGGNSSDTNYLFMGDYMDRGCYSVETVTLLVALKLQYHDHITILWRNHES</sequence>
<dbReference type="GeneID" id="64670443"/>
<protein>
    <recommendedName>
        <fullName evidence="7">Protein-serine/threonine phosphatase</fullName>
    </recommendedName>
</protein>
<evidence type="ECO:0000256" key="3">
    <source>
        <dbReference type="ARBA" id="ARBA00023211"/>
    </source>
</evidence>
<dbReference type="PRINTS" id="PR00114">
    <property type="entry name" value="STPHPHTASE"/>
</dbReference>
<keyword evidence="6" id="KW-1185">Reference proteome</keyword>
<evidence type="ECO:0000256" key="4">
    <source>
        <dbReference type="ARBA" id="ARBA00048336"/>
    </source>
</evidence>
<reference evidence="5" key="1">
    <citation type="journal article" date="2020" name="New Phytol.">
        <title>Comparative genomics reveals dynamic genome evolution in host specialist ectomycorrhizal fungi.</title>
        <authorList>
            <person name="Lofgren L.A."/>
            <person name="Nguyen N.H."/>
            <person name="Vilgalys R."/>
            <person name="Ruytinx J."/>
            <person name="Liao H.L."/>
            <person name="Branco S."/>
            <person name="Kuo A."/>
            <person name="LaButti K."/>
            <person name="Lipzen A."/>
            <person name="Andreopoulos W."/>
            <person name="Pangilinan J."/>
            <person name="Riley R."/>
            <person name="Hundley H."/>
            <person name="Na H."/>
            <person name="Barry K."/>
            <person name="Grigoriev I.V."/>
            <person name="Stajich J.E."/>
            <person name="Kennedy P.G."/>
        </authorList>
    </citation>
    <scope>NUCLEOTIDE SEQUENCE</scope>
    <source>
        <strain evidence="5">FC203</strain>
    </source>
</reference>
<evidence type="ECO:0000256" key="1">
    <source>
        <dbReference type="ARBA" id="ARBA00022723"/>
    </source>
</evidence>
<evidence type="ECO:0000313" key="6">
    <source>
        <dbReference type="Proteomes" id="UP001195769"/>
    </source>
</evidence>
<dbReference type="Proteomes" id="UP001195769">
    <property type="component" value="Unassembled WGS sequence"/>
</dbReference>
<evidence type="ECO:0008006" key="7">
    <source>
        <dbReference type="Google" id="ProtNLM"/>
    </source>
</evidence>
<dbReference type="GO" id="GO:0004722">
    <property type="term" value="F:protein serine/threonine phosphatase activity"/>
    <property type="evidence" value="ECO:0007669"/>
    <property type="project" value="UniProtKB-EC"/>
</dbReference>
<evidence type="ECO:0000256" key="2">
    <source>
        <dbReference type="ARBA" id="ARBA00022801"/>
    </source>
</evidence>
<dbReference type="RefSeq" id="XP_041217609.1">
    <property type="nucleotide sequence ID" value="XM_041376145.1"/>
</dbReference>
<organism evidence="5 6">
    <name type="scientific">Suillus fuscotomentosus</name>
    <dbReference type="NCBI Taxonomy" id="1912939"/>
    <lineage>
        <taxon>Eukaryota</taxon>
        <taxon>Fungi</taxon>
        <taxon>Dikarya</taxon>
        <taxon>Basidiomycota</taxon>
        <taxon>Agaricomycotina</taxon>
        <taxon>Agaricomycetes</taxon>
        <taxon>Agaricomycetidae</taxon>
        <taxon>Boletales</taxon>
        <taxon>Suillineae</taxon>
        <taxon>Suillaceae</taxon>
        <taxon>Suillus</taxon>
    </lineage>
</organism>
<dbReference type="EMBL" id="JABBWK010000151">
    <property type="protein sequence ID" value="KAG1889748.1"/>
    <property type="molecule type" value="Genomic_DNA"/>
</dbReference>
<dbReference type="GO" id="GO:0046872">
    <property type="term" value="F:metal ion binding"/>
    <property type="evidence" value="ECO:0007669"/>
    <property type="project" value="UniProtKB-KW"/>
</dbReference>
<dbReference type="InterPro" id="IPR047129">
    <property type="entry name" value="PPA2-like"/>
</dbReference>
<gene>
    <name evidence="5" type="ORF">F5891DRAFT_965206</name>
</gene>
<proteinExistence type="predicted"/>
<dbReference type="AlphaFoldDB" id="A0AAD4HCZ3"/>
<feature type="non-terminal residue" evidence="5">
    <location>
        <position position="1"/>
    </location>
</feature>